<dbReference type="AlphaFoldDB" id="A0AAP8SLY7"/>
<dbReference type="KEGG" id="hja:BST95_06705"/>
<comment type="caution">
    <text evidence="3">The sequence shown here is derived from an EMBL/GenBank/DDBJ whole genome shotgun (WGS) entry which is preliminary data.</text>
</comment>
<accession>A0AAP8SLY7</accession>
<gene>
    <name evidence="3" type="ORF">C0029_18900</name>
</gene>
<dbReference type="EMBL" id="PKUR01000013">
    <property type="protein sequence ID" value="PLW84498.1"/>
    <property type="molecule type" value="Genomic_DNA"/>
</dbReference>
<protein>
    <submittedName>
        <fullName evidence="3">Uncharacterized protein</fullName>
    </submittedName>
</protein>
<evidence type="ECO:0000256" key="1">
    <source>
        <dbReference type="SAM" id="MobiDB-lite"/>
    </source>
</evidence>
<feature type="transmembrane region" description="Helical" evidence="2">
    <location>
        <begin position="64"/>
        <end position="83"/>
    </location>
</feature>
<sequence>MGKYVFIAALVIIASYFRHKFNAIEMPWRERMLRGAVAGFAVGIVLVTFVYGQQVAVAREEVDVARLGWTFLLAICVGAISLLRGGPLDSPESFDFDDPENVTPGERVRKARQHKE</sequence>
<organism evidence="3 4">
    <name type="scientific">Halioglobus japonicus</name>
    <dbReference type="NCBI Taxonomy" id="930805"/>
    <lineage>
        <taxon>Bacteria</taxon>
        <taxon>Pseudomonadati</taxon>
        <taxon>Pseudomonadota</taxon>
        <taxon>Gammaproteobacteria</taxon>
        <taxon>Cellvibrionales</taxon>
        <taxon>Halieaceae</taxon>
        <taxon>Halioglobus</taxon>
    </lineage>
</organism>
<dbReference type="Proteomes" id="UP000235162">
    <property type="component" value="Unassembled WGS sequence"/>
</dbReference>
<evidence type="ECO:0000313" key="4">
    <source>
        <dbReference type="Proteomes" id="UP000235162"/>
    </source>
</evidence>
<dbReference type="RefSeq" id="WP_084198628.1">
    <property type="nucleotide sequence ID" value="NZ_BMYL01000014.1"/>
</dbReference>
<evidence type="ECO:0000256" key="2">
    <source>
        <dbReference type="SAM" id="Phobius"/>
    </source>
</evidence>
<name>A0AAP8SLY7_9GAMM</name>
<feature type="transmembrane region" description="Helical" evidence="2">
    <location>
        <begin position="33"/>
        <end position="52"/>
    </location>
</feature>
<proteinExistence type="predicted"/>
<keyword evidence="2" id="KW-1133">Transmembrane helix</keyword>
<evidence type="ECO:0000313" key="3">
    <source>
        <dbReference type="EMBL" id="PLW84498.1"/>
    </source>
</evidence>
<feature type="region of interest" description="Disordered" evidence="1">
    <location>
        <begin position="91"/>
        <end position="116"/>
    </location>
</feature>
<reference evidence="3 4" key="1">
    <citation type="submission" date="2018-01" db="EMBL/GenBank/DDBJ databases">
        <title>The draft genome sequence of Halioglobus japonicus S1-36.</title>
        <authorList>
            <person name="Du Z.-J."/>
            <person name="Shi M.-J."/>
        </authorList>
    </citation>
    <scope>NUCLEOTIDE SEQUENCE [LARGE SCALE GENOMIC DNA]</scope>
    <source>
        <strain evidence="3 4">S1-36</strain>
    </source>
</reference>
<keyword evidence="2" id="KW-0472">Membrane</keyword>
<keyword evidence="4" id="KW-1185">Reference proteome</keyword>
<keyword evidence="2" id="KW-0812">Transmembrane</keyword>